<comment type="caution">
    <text evidence="2">The sequence shown here is derived from an EMBL/GenBank/DDBJ whole genome shotgun (WGS) entry which is preliminary data.</text>
</comment>
<feature type="compositionally biased region" description="Acidic residues" evidence="1">
    <location>
        <begin position="228"/>
        <end position="244"/>
    </location>
</feature>
<protein>
    <submittedName>
        <fullName evidence="2">Uncharacterized protein</fullName>
    </submittedName>
</protein>
<proteinExistence type="predicted"/>
<evidence type="ECO:0000313" key="2">
    <source>
        <dbReference type="EMBL" id="KAJ7782722.1"/>
    </source>
</evidence>
<feature type="compositionally biased region" description="Polar residues" evidence="1">
    <location>
        <begin position="189"/>
        <end position="203"/>
    </location>
</feature>
<feature type="region of interest" description="Disordered" evidence="1">
    <location>
        <begin position="143"/>
        <end position="256"/>
    </location>
</feature>
<evidence type="ECO:0000256" key="1">
    <source>
        <dbReference type="SAM" id="MobiDB-lite"/>
    </source>
</evidence>
<name>A0AAD7KC63_9AGAR</name>
<dbReference type="Proteomes" id="UP001215598">
    <property type="component" value="Unassembled WGS sequence"/>
</dbReference>
<reference evidence="2" key="1">
    <citation type="submission" date="2023-03" db="EMBL/GenBank/DDBJ databases">
        <title>Massive genome expansion in bonnet fungi (Mycena s.s.) driven by repeated elements and novel gene families across ecological guilds.</title>
        <authorList>
            <consortium name="Lawrence Berkeley National Laboratory"/>
            <person name="Harder C.B."/>
            <person name="Miyauchi S."/>
            <person name="Viragh M."/>
            <person name="Kuo A."/>
            <person name="Thoen E."/>
            <person name="Andreopoulos B."/>
            <person name="Lu D."/>
            <person name="Skrede I."/>
            <person name="Drula E."/>
            <person name="Henrissat B."/>
            <person name="Morin E."/>
            <person name="Kohler A."/>
            <person name="Barry K."/>
            <person name="LaButti K."/>
            <person name="Morin E."/>
            <person name="Salamov A."/>
            <person name="Lipzen A."/>
            <person name="Mereny Z."/>
            <person name="Hegedus B."/>
            <person name="Baldrian P."/>
            <person name="Stursova M."/>
            <person name="Weitz H."/>
            <person name="Taylor A."/>
            <person name="Grigoriev I.V."/>
            <person name="Nagy L.G."/>
            <person name="Martin F."/>
            <person name="Kauserud H."/>
        </authorList>
    </citation>
    <scope>NUCLEOTIDE SEQUENCE</scope>
    <source>
        <strain evidence="2">CBHHK182m</strain>
    </source>
</reference>
<sequence length="275" mass="29558">MDATALVNLPRSRIVGLAKAHKIKANLSTKEIIRQLLVLFPKGVPSVPSILDDSAAGLVEKVKGPFKAFGRAGSRAASLTPEAPVNANCKPADSDTGPSGRSMVALRASGNLLRLGSRGLPRSRILIPRISSCCLRGKCKTTSIPPPRINRGAPPWSRPEIGNDSPYARPNRPNEDQPGSLSMAPTLIVGNNSPYAHAGTTNLLRPPSPHINPIDSRGSFKSASLHSDDEEEDYYDDEDDDEDPGLSGHAANPEDVRRLIQDMATISARNKRYIH</sequence>
<dbReference type="AlphaFoldDB" id="A0AAD7KC63"/>
<accession>A0AAD7KC63</accession>
<evidence type="ECO:0000313" key="3">
    <source>
        <dbReference type="Proteomes" id="UP001215598"/>
    </source>
</evidence>
<keyword evidence="3" id="KW-1185">Reference proteome</keyword>
<dbReference type="EMBL" id="JARKIB010000003">
    <property type="protein sequence ID" value="KAJ7782722.1"/>
    <property type="molecule type" value="Genomic_DNA"/>
</dbReference>
<organism evidence="2 3">
    <name type="scientific">Mycena metata</name>
    <dbReference type="NCBI Taxonomy" id="1033252"/>
    <lineage>
        <taxon>Eukaryota</taxon>
        <taxon>Fungi</taxon>
        <taxon>Dikarya</taxon>
        <taxon>Basidiomycota</taxon>
        <taxon>Agaricomycotina</taxon>
        <taxon>Agaricomycetes</taxon>
        <taxon>Agaricomycetidae</taxon>
        <taxon>Agaricales</taxon>
        <taxon>Marasmiineae</taxon>
        <taxon>Mycenaceae</taxon>
        <taxon>Mycena</taxon>
    </lineage>
</organism>
<feature type="region of interest" description="Disordered" evidence="1">
    <location>
        <begin position="82"/>
        <end position="101"/>
    </location>
</feature>
<gene>
    <name evidence="2" type="ORF">B0H16DRAFT_465554</name>
</gene>